<dbReference type="EMBL" id="LR902373">
    <property type="protein sequence ID" value="CAD7250436.1"/>
    <property type="molecule type" value="Genomic_DNA"/>
</dbReference>
<sequence length="112" mass="12743">MLGPPNLIIPVIMWGRQAPSHCISQVLLSKDQRLLVTGSHDGQLVLWDVEPQTFQTYQMSETKEVVLFCNGFYPEIFLLDPLSLEVRLTLSSKFNPDWISALHVLKPVRRPG</sequence>
<dbReference type="Gene3D" id="2.130.10.10">
    <property type="entry name" value="YVTN repeat-like/Quinoprotein amine dehydrogenase"/>
    <property type="match status" value="1"/>
</dbReference>
<evidence type="ECO:0000256" key="1">
    <source>
        <dbReference type="ARBA" id="ARBA00022574"/>
    </source>
</evidence>
<dbReference type="InterPro" id="IPR001680">
    <property type="entry name" value="WD40_rpt"/>
</dbReference>
<evidence type="ECO:0000313" key="5">
    <source>
        <dbReference type="Proteomes" id="UP000677054"/>
    </source>
</evidence>
<keyword evidence="1 3" id="KW-0853">WD repeat</keyword>
<gene>
    <name evidence="4" type="ORF">DSTB1V02_LOCUS10211</name>
</gene>
<organism evidence="4">
    <name type="scientific">Darwinula stevensoni</name>
    <dbReference type="NCBI Taxonomy" id="69355"/>
    <lineage>
        <taxon>Eukaryota</taxon>
        <taxon>Metazoa</taxon>
        <taxon>Ecdysozoa</taxon>
        <taxon>Arthropoda</taxon>
        <taxon>Crustacea</taxon>
        <taxon>Oligostraca</taxon>
        <taxon>Ostracoda</taxon>
        <taxon>Podocopa</taxon>
        <taxon>Podocopida</taxon>
        <taxon>Darwinulocopina</taxon>
        <taxon>Darwinuloidea</taxon>
        <taxon>Darwinulidae</taxon>
        <taxon>Darwinula</taxon>
    </lineage>
</organism>
<dbReference type="EMBL" id="CAJPEV010002856">
    <property type="protein sequence ID" value="CAG0898244.1"/>
    <property type="molecule type" value="Genomic_DNA"/>
</dbReference>
<evidence type="ECO:0000313" key="4">
    <source>
        <dbReference type="EMBL" id="CAD7250436.1"/>
    </source>
</evidence>
<dbReference type="InterPro" id="IPR015943">
    <property type="entry name" value="WD40/YVTN_repeat-like_dom_sf"/>
</dbReference>
<evidence type="ECO:0000256" key="2">
    <source>
        <dbReference type="ARBA" id="ARBA00022737"/>
    </source>
</evidence>
<name>A0A7R9FPP7_9CRUS</name>
<dbReference type="PROSITE" id="PS00678">
    <property type="entry name" value="WD_REPEATS_1"/>
    <property type="match status" value="1"/>
</dbReference>
<dbReference type="InterPro" id="IPR036322">
    <property type="entry name" value="WD40_repeat_dom_sf"/>
</dbReference>
<dbReference type="PANTHER" id="PTHR44099">
    <property type="entry name" value="RABCONNECTIN-3B, ISOFORM A"/>
    <property type="match status" value="1"/>
</dbReference>
<protein>
    <submittedName>
        <fullName evidence="4">Uncharacterized protein</fullName>
    </submittedName>
</protein>
<proteinExistence type="predicted"/>
<dbReference type="AlphaFoldDB" id="A0A7R9FPP7"/>
<dbReference type="GO" id="GO:0005737">
    <property type="term" value="C:cytoplasm"/>
    <property type="evidence" value="ECO:0007669"/>
    <property type="project" value="TreeGrafter"/>
</dbReference>
<dbReference type="InterPro" id="IPR049916">
    <property type="entry name" value="WDR72-like"/>
</dbReference>
<reference evidence="4" key="1">
    <citation type="submission" date="2020-11" db="EMBL/GenBank/DDBJ databases">
        <authorList>
            <person name="Tran Van P."/>
        </authorList>
    </citation>
    <scope>NUCLEOTIDE SEQUENCE</scope>
</reference>
<dbReference type="InterPro" id="IPR019775">
    <property type="entry name" value="WD40_repeat_CS"/>
</dbReference>
<accession>A0A7R9FPP7</accession>
<dbReference type="OrthoDB" id="338622at2759"/>
<evidence type="ECO:0000256" key="3">
    <source>
        <dbReference type="PROSITE-ProRule" id="PRU00221"/>
    </source>
</evidence>
<keyword evidence="2" id="KW-0677">Repeat</keyword>
<dbReference type="PANTHER" id="PTHR44099:SF4">
    <property type="entry name" value="RABCONNECTIN-3B, ISOFORM A"/>
    <property type="match status" value="1"/>
</dbReference>
<keyword evidence="5" id="KW-1185">Reference proteome</keyword>
<dbReference type="Proteomes" id="UP000677054">
    <property type="component" value="Unassembled WGS sequence"/>
</dbReference>
<dbReference type="PROSITE" id="PS50082">
    <property type="entry name" value="WD_REPEATS_2"/>
    <property type="match status" value="1"/>
</dbReference>
<feature type="repeat" description="WD" evidence="3">
    <location>
        <begin position="23"/>
        <end position="50"/>
    </location>
</feature>
<dbReference type="SUPFAM" id="SSF50978">
    <property type="entry name" value="WD40 repeat-like"/>
    <property type="match status" value="1"/>
</dbReference>